<sequence length="354" mass="39395">MFQLHIANQIFAQPIDFEGDFSGFSEMEKAALDFCKAWLSGQKNFIQQTSGSTGIPKKIELTREQMQASAAATGDFFQTHTESRLLCCLSPEYIAGKMMLVRAMVWDCPIWLVEPSGNPLEGLDFIPDFVAMVPLQVEKSMKSPKSLEVLQQVENLIIGGAPISETLKKQLLKNQIRAWQTYGMTETVSHVALAKITDESLVYQTLPGVEIGQDEREALWVKSPMSGAHPIQTNDLVELISRTSFRWLGRADFVVNSGGIKLHPELLEGKAEAAVQALFPGSRFFFIGEKDEKLGERLVLVLESPENKEKSAALLKQLEAVLGKYEVPKKILFRLAFAETASGKVNRRLSFEGL</sequence>
<dbReference type="Gene3D" id="3.30.300.30">
    <property type="match status" value="1"/>
</dbReference>
<dbReference type="RefSeq" id="WP_206579509.1">
    <property type="nucleotide sequence ID" value="NZ_JAFKCT010000008.1"/>
</dbReference>
<dbReference type="SUPFAM" id="SSF56801">
    <property type="entry name" value="Acetyl-CoA synthetase-like"/>
    <property type="match status" value="1"/>
</dbReference>
<dbReference type="PANTHER" id="PTHR43201">
    <property type="entry name" value="ACYL-COA SYNTHETASE"/>
    <property type="match status" value="1"/>
</dbReference>
<comment type="caution">
    <text evidence="4">The sequence shown here is derived from an EMBL/GenBank/DDBJ whole genome shotgun (WGS) entry which is preliminary data.</text>
</comment>
<proteinExistence type="inferred from homology"/>
<dbReference type="Pfam" id="PF00501">
    <property type="entry name" value="AMP-binding"/>
    <property type="match status" value="1"/>
</dbReference>
<dbReference type="Gene3D" id="3.40.50.12780">
    <property type="entry name" value="N-terminal domain of ligase-like"/>
    <property type="match status" value="1"/>
</dbReference>
<protein>
    <submittedName>
        <fullName evidence="4">AMP-binding protein</fullName>
    </submittedName>
</protein>
<dbReference type="InterPro" id="IPR045851">
    <property type="entry name" value="AMP-bd_C_sf"/>
</dbReference>
<keyword evidence="2" id="KW-0436">Ligase</keyword>
<evidence type="ECO:0000313" key="4">
    <source>
        <dbReference type="EMBL" id="MBN7812738.1"/>
    </source>
</evidence>
<dbReference type="Proteomes" id="UP000664317">
    <property type="component" value="Unassembled WGS sequence"/>
</dbReference>
<dbReference type="PANTHER" id="PTHR43201:SF5">
    <property type="entry name" value="MEDIUM-CHAIN ACYL-COA LIGASE ACSF2, MITOCHONDRIAL"/>
    <property type="match status" value="1"/>
</dbReference>
<reference evidence="4 5" key="1">
    <citation type="submission" date="2021-03" db="EMBL/GenBank/DDBJ databases">
        <title>novel species isolated from a fishpond in China.</title>
        <authorList>
            <person name="Lu H."/>
            <person name="Cai Z."/>
        </authorList>
    </citation>
    <scope>NUCLEOTIDE SEQUENCE [LARGE SCALE GENOMIC DNA]</scope>
    <source>
        <strain evidence="4 5">H41</strain>
    </source>
</reference>
<gene>
    <name evidence="4" type="ORF">J0A68_17420</name>
</gene>
<feature type="domain" description="AMP-dependent synthetase/ligase" evidence="3">
    <location>
        <begin position="45"/>
        <end position="200"/>
    </location>
</feature>
<organism evidence="4 5">
    <name type="scientific">Algoriphagus oliviformis</name>
    <dbReference type="NCBI Taxonomy" id="2811231"/>
    <lineage>
        <taxon>Bacteria</taxon>
        <taxon>Pseudomonadati</taxon>
        <taxon>Bacteroidota</taxon>
        <taxon>Cytophagia</taxon>
        <taxon>Cytophagales</taxon>
        <taxon>Cyclobacteriaceae</taxon>
        <taxon>Algoriphagus</taxon>
    </lineage>
</organism>
<dbReference type="InterPro" id="IPR042099">
    <property type="entry name" value="ANL_N_sf"/>
</dbReference>
<accession>A0ABS3C6J2</accession>
<keyword evidence="5" id="KW-1185">Reference proteome</keyword>
<comment type="similarity">
    <text evidence="1">Belongs to the ATP-dependent AMP-binding enzyme family.</text>
</comment>
<evidence type="ECO:0000259" key="3">
    <source>
        <dbReference type="Pfam" id="PF00501"/>
    </source>
</evidence>
<name>A0ABS3C6J2_9BACT</name>
<evidence type="ECO:0000256" key="2">
    <source>
        <dbReference type="ARBA" id="ARBA00022598"/>
    </source>
</evidence>
<evidence type="ECO:0000313" key="5">
    <source>
        <dbReference type="Proteomes" id="UP000664317"/>
    </source>
</evidence>
<dbReference type="PROSITE" id="PS00455">
    <property type="entry name" value="AMP_BINDING"/>
    <property type="match status" value="1"/>
</dbReference>
<dbReference type="InterPro" id="IPR020845">
    <property type="entry name" value="AMP-binding_CS"/>
</dbReference>
<dbReference type="InterPro" id="IPR000873">
    <property type="entry name" value="AMP-dep_synth/lig_dom"/>
</dbReference>
<evidence type="ECO:0000256" key="1">
    <source>
        <dbReference type="ARBA" id="ARBA00006432"/>
    </source>
</evidence>
<dbReference type="EMBL" id="JAFKCT010000008">
    <property type="protein sequence ID" value="MBN7812738.1"/>
    <property type="molecule type" value="Genomic_DNA"/>
</dbReference>